<gene>
    <name evidence="3" type="ORF">FHS44_007262</name>
</gene>
<feature type="region of interest" description="Disordered" evidence="1">
    <location>
        <begin position="31"/>
        <end position="73"/>
    </location>
</feature>
<accession>A0A7W7QUP9</accession>
<dbReference type="EMBL" id="JACHJP010000012">
    <property type="protein sequence ID" value="MBB4920118.1"/>
    <property type="molecule type" value="Genomic_DNA"/>
</dbReference>
<keyword evidence="2" id="KW-0732">Signal</keyword>
<evidence type="ECO:0000313" key="3">
    <source>
        <dbReference type="EMBL" id="MBB4920118.1"/>
    </source>
</evidence>
<sequence length="73" mass="7160">MMNPGNRPTLALSAAAALGVALTAFAPLPASALTPGTGQAAGERAGTAPGTVEPGISWTNTLKFSGPGRRGTR</sequence>
<protein>
    <submittedName>
        <fullName evidence="3">Uncharacterized protein</fullName>
    </submittedName>
</protein>
<dbReference type="AlphaFoldDB" id="A0A7W7QUP9"/>
<organism evidence="3 4">
    <name type="scientific">Streptosporangium saharense</name>
    <dbReference type="NCBI Taxonomy" id="1706840"/>
    <lineage>
        <taxon>Bacteria</taxon>
        <taxon>Bacillati</taxon>
        <taxon>Actinomycetota</taxon>
        <taxon>Actinomycetes</taxon>
        <taxon>Streptosporangiales</taxon>
        <taxon>Streptosporangiaceae</taxon>
        <taxon>Streptosporangium</taxon>
    </lineage>
</organism>
<name>A0A7W7QUP9_9ACTN</name>
<proteinExistence type="predicted"/>
<evidence type="ECO:0000313" key="4">
    <source>
        <dbReference type="Proteomes" id="UP000552644"/>
    </source>
</evidence>
<feature type="chain" id="PRO_5039412962" evidence="2">
    <location>
        <begin position="27"/>
        <end position="73"/>
    </location>
</feature>
<comment type="caution">
    <text evidence="3">The sequence shown here is derived from an EMBL/GenBank/DDBJ whole genome shotgun (WGS) entry which is preliminary data.</text>
</comment>
<evidence type="ECO:0000256" key="2">
    <source>
        <dbReference type="SAM" id="SignalP"/>
    </source>
</evidence>
<dbReference type="Proteomes" id="UP000552644">
    <property type="component" value="Unassembled WGS sequence"/>
</dbReference>
<evidence type="ECO:0000256" key="1">
    <source>
        <dbReference type="SAM" id="MobiDB-lite"/>
    </source>
</evidence>
<dbReference type="RefSeq" id="WP_184723654.1">
    <property type="nucleotide sequence ID" value="NZ_JACHJP010000012.1"/>
</dbReference>
<feature type="signal peptide" evidence="2">
    <location>
        <begin position="1"/>
        <end position="26"/>
    </location>
</feature>
<keyword evidence="4" id="KW-1185">Reference proteome</keyword>
<reference evidence="3 4" key="1">
    <citation type="submission" date="2020-08" db="EMBL/GenBank/DDBJ databases">
        <title>Genomic Encyclopedia of Type Strains, Phase III (KMG-III): the genomes of soil and plant-associated and newly described type strains.</title>
        <authorList>
            <person name="Whitman W."/>
        </authorList>
    </citation>
    <scope>NUCLEOTIDE SEQUENCE [LARGE SCALE GENOMIC DNA]</scope>
    <source>
        <strain evidence="3 4">CECT 8840</strain>
    </source>
</reference>